<proteinExistence type="predicted"/>
<dbReference type="AlphaFoldDB" id="A0A1H0ADN7"/>
<dbReference type="RefSeq" id="WP_084309940.1">
    <property type="nucleotide sequence ID" value="NZ_FNIJ01000002.1"/>
</dbReference>
<protein>
    <recommendedName>
        <fullName evidence="4">3-phosphoglycerate kinase</fullName>
    </recommendedName>
</protein>
<organism evidence="2 3">
    <name type="scientific">Pseudomonas jinjuensis</name>
    <dbReference type="NCBI Taxonomy" id="198616"/>
    <lineage>
        <taxon>Bacteria</taxon>
        <taxon>Pseudomonadati</taxon>
        <taxon>Pseudomonadota</taxon>
        <taxon>Gammaproteobacteria</taxon>
        <taxon>Pseudomonadales</taxon>
        <taxon>Pseudomonadaceae</taxon>
        <taxon>Pseudomonas</taxon>
    </lineage>
</organism>
<name>A0A1H0ADN7_9PSED</name>
<evidence type="ECO:0000313" key="2">
    <source>
        <dbReference type="EMBL" id="SDN31103.1"/>
    </source>
</evidence>
<evidence type="ECO:0000256" key="1">
    <source>
        <dbReference type="SAM" id="SignalP"/>
    </source>
</evidence>
<dbReference type="Proteomes" id="UP000242957">
    <property type="component" value="Unassembled WGS sequence"/>
</dbReference>
<keyword evidence="1" id="KW-0732">Signal</keyword>
<dbReference type="OrthoDB" id="6920230at2"/>
<keyword evidence="3" id="KW-1185">Reference proteome</keyword>
<feature type="signal peptide" evidence="1">
    <location>
        <begin position="1"/>
        <end position="18"/>
    </location>
</feature>
<accession>A0A1H0ADN7</accession>
<feature type="chain" id="PRO_5017384567" description="3-phosphoglycerate kinase" evidence="1">
    <location>
        <begin position="19"/>
        <end position="105"/>
    </location>
</feature>
<gene>
    <name evidence="2" type="ORF">SAMN05216193_102174</name>
</gene>
<sequence length="105" mass="11447">MKRICCALLAALPLSAMAFYPIEVEKQLNGADVYYDTQDAGGNVAAILLRNDGDRSASCKAVFMNGPENPRTRKAVLEPGKTATLTSSFKQQIIKLRIKLTCELV</sequence>
<evidence type="ECO:0008006" key="4">
    <source>
        <dbReference type="Google" id="ProtNLM"/>
    </source>
</evidence>
<dbReference type="EMBL" id="FNIJ01000002">
    <property type="protein sequence ID" value="SDN31103.1"/>
    <property type="molecule type" value="Genomic_DNA"/>
</dbReference>
<reference evidence="3" key="1">
    <citation type="submission" date="2016-10" db="EMBL/GenBank/DDBJ databases">
        <authorList>
            <person name="Varghese N."/>
            <person name="Submissions S."/>
        </authorList>
    </citation>
    <scope>NUCLEOTIDE SEQUENCE [LARGE SCALE GENOMIC DNA]</scope>
    <source>
        <strain evidence="3">JCM 21621</strain>
    </source>
</reference>
<dbReference type="STRING" id="198616.SAMN05216193_102174"/>
<evidence type="ECO:0000313" key="3">
    <source>
        <dbReference type="Proteomes" id="UP000242957"/>
    </source>
</evidence>